<evidence type="ECO:0000313" key="3">
    <source>
        <dbReference type="Proteomes" id="UP001597509"/>
    </source>
</evidence>
<dbReference type="EMBL" id="JBHUPE010000004">
    <property type="protein sequence ID" value="MFD2904421.1"/>
    <property type="molecule type" value="Genomic_DNA"/>
</dbReference>
<name>A0ABW5YVZ5_9SPHI</name>
<sequence>MNTKKMIQNLRILVVLGLLFLIKPIQAQVYPDIARASFTTTPVNGVKIKTNIPFVSSVDMVSLEIKGFSYGISASLDLHLCFYLFSNASGVYFHAPTISSSGAHTPQILLANENSKVVIFMVDKVYHQKLYLNAYSGLNRPTYYTGWTIVDEALTGTSIAEPIYKNSFKGEITLPGGKWTSVGNVGIGTDAPLEKLSVNGNIRAHQIKVETANWPDYVFKDDYQLKSLSETEKFIQTNGHLPEVPKAEIIEKEGYSLNEMDKILLKKIEELTLHLIEKDKRLEKVEKKLLEYEAVSKK</sequence>
<keyword evidence="3" id="KW-1185">Reference proteome</keyword>
<keyword evidence="1" id="KW-0175">Coiled coil</keyword>
<dbReference type="RefSeq" id="WP_380920387.1">
    <property type="nucleotide sequence ID" value="NZ_JBHUPE010000004.1"/>
</dbReference>
<comment type="caution">
    <text evidence="2">The sequence shown here is derived from an EMBL/GenBank/DDBJ whole genome shotgun (WGS) entry which is preliminary data.</text>
</comment>
<proteinExistence type="predicted"/>
<dbReference type="Proteomes" id="UP001597509">
    <property type="component" value="Unassembled WGS sequence"/>
</dbReference>
<reference evidence="3" key="1">
    <citation type="journal article" date="2019" name="Int. J. Syst. Evol. Microbiol.">
        <title>The Global Catalogue of Microorganisms (GCM) 10K type strain sequencing project: providing services to taxonomists for standard genome sequencing and annotation.</title>
        <authorList>
            <consortium name="The Broad Institute Genomics Platform"/>
            <consortium name="The Broad Institute Genome Sequencing Center for Infectious Disease"/>
            <person name="Wu L."/>
            <person name="Ma J."/>
        </authorList>
    </citation>
    <scope>NUCLEOTIDE SEQUENCE [LARGE SCALE GENOMIC DNA]</scope>
    <source>
        <strain evidence="3">KCTC 22209</strain>
    </source>
</reference>
<protein>
    <submittedName>
        <fullName evidence="2">Uncharacterized protein</fullName>
    </submittedName>
</protein>
<organism evidence="2 3">
    <name type="scientific">Sphingobacterium anhuiense</name>
    <dbReference type="NCBI Taxonomy" id="493780"/>
    <lineage>
        <taxon>Bacteria</taxon>
        <taxon>Pseudomonadati</taxon>
        <taxon>Bacteroidota</taxon>
        <taxon>Sphingobacteriia</taxon>
        <taxon>Sphingobacteriales</taxon>
        <taxon>Sphingobacteriaceae</taxon>
        <taxon>Sphingobacterium</taxon>
    </lineage>
</organism>
<gene>
    <name evidence="2" type="ORF">ACFS6I_10830</name>
</gene>
<evidence type="ECO:0000313" key="2">
    <source>
        <dbReference type="EMBL" id="MFD2904421.1"/>
    </source>
</evidence>
<evidence type="ECO:0000256" key="1">
    <source>
        <dbReference type="SAM" id="Coils"/>
    </source>
</evidence>
<accession>A0ABW5YVZ5</accession>
<feature type="coiled-coil region" evidence="1">
    <location>
        <begin position="268"/>
        <end position="295"/>
    </location>
</feature>